<proteinExistence type="predicted"/>
<dbReference type="InterPro" id="IPR002921">
    <property type="entry name" value="Fungal_lipase-type"/>
</dbReference>
<dbReference type="PANTHER" id="PTHR45856:SF24">
    <property type="entry name" value="FUNGAL LIPASE-LIKE DOMAIN-CONTAINING PROTEIN"/>
    <property type="match status" value="1"/>
</dbReference>
<evidence type="ECO:0000313" key="2">
    <source>
        <dbReference type="EMBL" id="AYV77617.1"/>
    </source>
</evidence>
<dbReference type="EMBL" id="MK072054">
    <property type="protein sequence ID" value="AYV77617.1"/>
    <property type="molecule type" value="Genomic_DNA"/>
</dbReference>
<dbReference type="Gene3D" id="3.40.50.1820">
    <property type="entry name" value="alpha/beta hydrolase"/>
    <property type="match status" value="1"/>
</dbReference>
<evidence type="ECO:0000259" key="1">
    <source>
        <dbReference type="Pfam" id="PF01764"/>
    </source>
</evidence>
<sequence length="292" mass="34308">MQESWKYSTIPTSKIREYGLYTDFIYKYVEQRKDAEAKQTKWGCLEKLFGKKIQNINDSKNSLPNPIEHPCGETMHFFTFYTNSADLDCVITRNTDKKRYTIIFCGSESFLDWFYDLFVCKVSLPDGSKVHDGFHKQLTSNNSFDDMKNLIERYIFDEPKWDWYVTGHSSGGALSTLSAYLLSDEFSSVKWTVISLGSPRVGNKLFSDRFNNRENLRHFRLCNGRDIVTSLPYFGYYHCGYNLRYIDRKWISFGICQEVDGLFPKLKYSLFYFYSPCDHLCDRYITHLGIAQ</sequence>
<dbReference type="GO" id="GO:0006629">
    <property type="term" value="P:lipid metabolic process"/>
    <property type="evidence" value="ECO:0007669"/>
    <property type="project" value="InterPro"/>
</dbReference>
<reference evidence="2" key="1">
    <citation type="submission" date="2018-10" db="EMBL/GenBank/DDBJ databases">
        <title>Hidden diversity of soil giant viruses.</title>
        <authorList>
            <person name="Schulz F."/>
            <person name="Alteio L."/>
            <person name="Goudeau D."/>
            <person name="Ryan E.M."/>
            <person name="Malmstrom R.R."/>
            <person name="Blanchard J."/>
            <person name="Woyke T."/>
        </authorList>
    </citation>
    <scope>NUCLEOTIDE SEQUENCE</scope>
    <source>
        <strain evidence="2">DSV1</strain>
    </source>
</reference>
<feature type="domain" description="Fungal lipase-type" evidence="1">
    <location>
        <begin position="102"/>
        <end position="233"/>
    </location>
</feature>
<dbReference type="InterPro" id="IPR051218">
    <property type="entry name" value="Sec_MonoDiacylglyc_Lipase"/>
</dbReference>
<dbReference type="Pfam" id="PF01764">
    <property type="entry name" value="Lipase_3"/>
    <property type="match status" value="1"/>
</dbReference>
<name>A0A3G4ZRT7_9VIRU</name>
<dbReference type="CDD" id="cd00519">
    <property type="entry name" value="Lipase_3"/>
    <property type="match status" value="1"/>
</dbReference>
<gene>
    <name evidence="2" type="ORF">Dasosvirus13_3</name>
</gene>
<dbReference type="SUPFAM" id="SSF53474">
    <property type="entry name" value="alpha/beta-Hydrolases"/>
    <property type="match status" value="1"/>
</dbReference>
<dbReference type="PANTHER" id="PTHR45856">
    <property type="entry name" value="ALPHA/BETA-HYDROLASES SUPERFAMILY PROTEIN"/>
    <property type="match status" value="1"/>
</dbReference>
<organism evidence="2">
    <name type="scientific">Dasosvirus sp</name>
    <dbReference type="NCBI Taxonomy" id="2487764"/>
    <lineage>
        <taxon>Viruses</taxon>
        <taxon>Varidnaviria</taxon>
        <taxon>Bamfordvirae</taxon>
        <taxon>Nucleocytoviricota</taxon>
        <taxon>Megaviricetes</taxon>
        <taxon>Imitervirales</taxon>
        <taxon>Mimiviridae</taxon>
        <taxon>Klosneuvirinae</taxon>
    </lineage>
</organism>
<accession>A0A3G4ZRT7</accession>
<dbReference type="InterPro" id="IPR029058">
    <property type="entry name" value="AB_hydrolase_fold"/>
</dbReference>
<protein>
    <recommendedName>
        <fullName evidence="1">Fungal lipase-type domain-containing protein</fullName>
    </recommendedName>
</protein>